<sequence>MGLFSKLTSQSQIQSDGTRFRRRFHVEPGVREKALLEEDPTLKKFKSNKADVRRIKKIGNALLVVVVAACSYEIYVKAGIRKSKFEEMQAKAGAGN</sequence>
<dbReference type="EMBL" id="JAUJYO010000017">
    <property type="protein sequence ID" value="KAK1293585.1"/>
    <property type="molecule type" value="Genomic_DNA"/>
</dbReference>
<dbReference type="PANTHER" id="PTHR36041">
    <property type="entry name" value="SUCCINATE DEHYDROGENASE SUBUNIT 7A, MITOCHONDRIAL-RELATED"/>
    <property type="match status" value="1"/>
</dbReference>
<proteinExistence type="predicted"/>
<evidence type="ECO:0000313" key="2">
    <source>
        <dbReference type="Proteomes" id="UP001180020"/>
    </source>
</evidence>
<organism evidence="1 2">
    <name type="scientific">Acorus calamus</name>
    <name type="common">Sweet flag</name>
    <dbReference type="NCBI Taxonomy" id="4465"/>
    <lineage>
        <taxon>Eukaryota</taxon>
        <taxon>Viridiplantae</taxon>
        <taxon>Streptophyta</taxon>
        <taxon>Embryophyta</taxon>
        <taxon>Tracheophyta</taxon>
        <taxon>Spermatophyta</taxon>
        <taxon>Magnoliopsida</taxon>
        <taxon>Liliopsida</taxon>
        <taxon>Acoraceae</taxon>
        <taxon>Acorus</taxon>
    </lineage>
</organism>
<dbReference type="PANTHER" id="PTHR36041:SF2">
    <property type="entry name" value="SUCCINATE DEHYDROGENASE SUBUNIT 7A, MITOCHONDRIAL-RELATED"/>
    <property type="match status" value="1"/>
</dbReference>
<comment type="caution">
    <text evidence="1">The sequence shown here is derived from an EMBL/GenBank/DDBJ whole genome shotgun (WGS) entry which is preliminary data.</text>
</comment>
<dbReference type="Proteomes" id="UP001180020">
    <property type="component" value="Unassembled WGS sequence"/>
</dbReference>
<dbReference type="AlphaFoldDB" id="A0AAV9CXI9"/>
<gene>
    <name evidence="1" type="ORF">QJS10_CPB17g00293</name>
</gene>
<reference evidence="1" key="2">
    <citation type="submission" date="2023-06" db="EMBL/GenBank/DDBJ databases">
        <authorList>
            <person name="Ma L."/>
            <person name="Liu K.-W."/>
            <person name="Li Z."/>
            <person name="Hsiao Y.-Y."/>
            <person name="Qi Y."/>
            <person name="Fu T."/>
            <person name="Tang G."/>
            <person name="Zhang D."/>
            <person name="Sun W.-H."/>
            <person name="Liu D.-K."/>
            <person name="Li Y."/>
            <person name="Chen G.-Z."/>
            <person name="Liu X.-D."/>
            <person name="Liao X.-Y."/>
            <person name="Jiang Y.-T."/>
            <person name="Yu X."/>
            <person name="Hao Y."/>
            <person name="Huang J."/>
            <person name="Zhao X.-W."/>
            <person name="Ke S."/>
            <person name="Chen Y.-Y."/>
            <person name="Wu W.-L."/>
            <person name="Hsu J.-L."/>
            <person name="Lin Y.-F."/>
            <person name="Huang M.-D."/>
            <person name="Li C.-Y."/>
            <person name="Huang L."/>
            <person name="Wang Z.-W."/>
            <person name="Zhao X."/>
            <person name="Zhong W.-Y."/>
            <person name="Peng D.-H."/>
            <person name="Ahmad S."/>
            <person name="Lan S."/>
            <person name="Zhang J.-S."/>
            <person name="Tsai W.-C."/>
            <person name="Van De Peer Y."/>
            <person name="Liu Z.-J."/>
        </authorList>
    </citation>
    <scope>NUCLEOTIDE SEQUENCE</scope>
    <source>
        <strain evidence="1">CP</strain>
        <tissue evidence="1">Leaves</tissue>
    </source>
</reference>
<reference evidence="1" key="1">
    <citation type="journal article" date="2023" name="Nat. Commun.">
        <title>Diploid and tetraploid genomes of Acorus and the evolution of monocots.</title>
        <authorList>
            <person name="Ma L."/>
            <person name="Liu K.W."/>
            <person name="Li Z."/>
            <person name="Hsiao Y.Y."/>
            <person name="Qi Y."/>
            <person name="Fu T."/>
            <person name="Tang G.D."/>
            <person name="Zhang D."/>
            <person name="Sun W.H."/>
            <person name="Liu D.K."/>
            <person name="Li Y."/>
            <person name="Chen G.Z."/>
            <person name="Liu X.D."/>
            <person name="Liao X.Y."/>
            <person name="Jiang Y.T."/>
            <person name="Yu X."/>
            <person name="Hao Y."/>
            <person name="Huang J."/>
            <person name="Zhao X.W."/>
            <person name="Ke S."/>
            <person name="Chen Y.Y."/>
            <person name="Wu W.L."/>
            <person name="Hsu J.L."/>
            <person name="Lin Y.F."/>
            <person name="Huang M.D."/>
            <person name="Li C.Y."/>
            <person name="Huang L."/>
            <person name="Wang Z.W."/>
            <person name="Zhao X."/>
            <person name="Zhong W.Y."/>
            <person name="Peng D.H."/>
            <person name="Ahmad S."/>
            <person name="Lan S."/>
            <person name="Zhang J.S."/>
            <person name="Tsai W.C."/>
            <person name="Van de Peer Y."/>
            <person name="Liu Z.J."/>
        </authorList>
    </citation>
    <scope>NUCLEOTIDE SEQUENCE</scope>
    <source>
        <strain evidence="1">CP</strain>
    </source>
</reference>
<keyword evidence="2" id="KW-1185">Reference proteome</keyword>
<accession>A0AAV9CXI9</accession>
<protein>
    <recommendedName>
        <fullName evidence="3">Succinate dehydrogenase subunit 7A, mitochondrial</fullName>
    </recommendedName>
</protein>
<dbReference type="GO" id="GO:0045273">
    <property type="term" value="C:respiratory chain complex II (succinate dehydrogenase)"/>
    <property type="evidence" value="ECO:0007669"/>
    <property type="project" value="InterPro"/>
</dbReference>
<evidence type="ECO:0000313" key="1">
    <source>
        <dbReference type="EMBL" id="KAK1293585.1"/>
    </source>
</evidence>
<name>A0AAV9CXI9_ACOCL</name>
<dbReference type="InterPro" id="IPR034573">
    <property type="entry name" value="SDH7"/>
</dbReference>
<evidence type="ECO:0008006" key="3">
    <source>
        <dbReference type="Google" id="ProtNLM"/>
    </source>
</evidence>